<name>A0A6I4TQU6_9SPHN</name>
<gene>
    <name evidence="4" type="ORF">GRI97_04645</name>
</gene>
<dbReference type="RefSeq" id="WP_161389928.1">
    <property type="nucleotide sequence ID" value="NZ_JBHSCP010000001.1"/>
</dbReference>
<evidence type="ECO:0000256" key="2">
    <source>
        <dbReference type="SAM" id="MobiDB-lite"/>
    </source>
</evidence>
<feature type="region of interest" description="Disordered" evidence="2">
    <location>
        <begin position="91"/>
        <end position="136"/>
    </location>
</feature>
<keyword evidence="5" id="KW-1185">Reference proteome</keyword>
<proteinExistence type="predicted"/>
<protein>
    <submittedName>
        <fullName evidence="4">Uncharacterized protein</fullName>
    </submittedName>
</protein>
<keyword evidence="1" id="KW-0175">Coiled coil</keyword>
<dbReference type="Proteomes" id="UP000469430">
    <property type="component" value="Unassembled WGS sequence"/>
</dbReference>
<feature type="signal peptide" evidence="3">
    <location>
        <begin position="1"/>
        <end position="24"/>
    </location>
</feature>
<dbReference type="AlphaFoldDB" id="A0A6I4TQU6"/>
<feature type="compositionally biased region" description="Basic and acidic residues" evidence="2">
    <location>
        <begin position="102"/>
        <end position="130"/>
    </location>
</feature>
<accession>A0A6I4TQU6</accession>
<evidence type="ECO:0000256" key="3">
    <source>
        <dbReference type="SAM" id="SignalP"/>
    </source>
</evidence>
<feature type="chain" id="PRO_5026234022" evidence="3">
    <location>
        <begin position="25"/>
        <end position="136"/>
    </location>
</feature>
<sequence>MKTFLFAAPIALAAALISATPASAAVWNSGQQINAQISQLDRQISNAQRSRNLNQRDAQQLSRQVDQLQNLSRQYARGGFSRTELRTLGNRIDSVKSQLAAKTRDSRHDDNRGRDHDRRDNDRHDSRDNNRGGNRR</sequence>
<reference evidence="4 5" key="1">
    <citation type="submission" date="2019-12" db="EMBL/GenBank/DDBJ databases">
        <title>Genomic-based taxomic classification of the family Erythrobacteraceae.</title>
        <authorList>
            <person name="Xu L."/>
        </authorList>
    </citation>
    <scope>NUCLEOTIDE SEQUENCE [LARGE SCALE GENOMIC DNA]</scope>
    <source>
        <strain evidence="4 5">S36</strain>
    </source>
</reference>
<keyword evidence="3" id="KW-0732">Signal</keyword>
<evidence type="ECO:0000313" key="5">
    <source>
        <dbReference type="Proteomes" id="UP000469430"/>
    </source>
</evidence>
<organism evidence="4 5">
    <name type="scientific">Croceibacterium xixiisoli</name>
    <dbReference type="NCBI Taxonomy" id="1476466"/>
    <lineage>
        <taxon>Bacteria</taxon>
        <taxon>Pseudomonadati</taxon>
        <taxon>Pseudomonadota</taxon>
        <taxon>Alphaproteobacteria</taxon>
        <taxon>Sphingomonadales</taxon>
        <taxon>Erythrobacteraceae</taxon>
        <taxon>Croceibacterium</taxon>
    </lineage>
</organism>
<evidence type="ECO:0000313" key="4">
    <source>
        <dbReference type="EMBL" id="MXO98272.1"/>
    </source>
</evidence>
<comment type="caution">
    <text evidence="4">The sequence shown here is derived from an EMBL/GenBank/DDBJ whole genome shotgun (WGS) entry which is preliminary data.</text>
</comment>
<dbReference type="OrthoDB" id="7429108at2"/>
<evidence type="ECO:0000256" key="1">
    <source>
        <dbReference type="SAM" id="Coils"/>
    </source>
</evidence>
<dbReference type="EMBL" id="WTYJ01000001">
    <property type="protein sequence ID" value="MXO98272.1"/>
    <property type="molecule type" value="Genomic_DNA"/>
</dbReference>
<feature type="coiled-coil region" evidence="1">
    <location>
        <begin position="30"/>
        <end position="71"/>
    </location>
</feature>